<dbReference type="EMBL" id="FN648007">
    <property type="protein sequence ID" value="CBN78676.1"/>
    <property type="molecule type" value="Genomic_DNA"/>
</dbReference>
<feature type="compositionally biased region" description="Gly residues" evidence="1">
    <location>
        <begin position="163"/>
        <end position="177"/>
    </location>
</feature>
<evidence type="ECO:0000313" key="2">
    <source>
        <dbReference type="EMBL" id="CBN78676.1"/>
    </source>
</evidence>
<feature type="region of interest" description="Disordered" evidence="1">
    <location>
        <begin position="1"/>
        <end position="128"/>
    </location>
</feature>
<proteinExistence type="predicted"/>
<dbReference type="AlphaFoldDB" id="D8LF78"/>
<feature type="compositionally biased region" description="Basic and acidic residues" evidence="1">
    <location>
        <begin position="65"/>
        <end position="78"/>
    </location>
</feature>
<reference evidence="2 3" key="1">
    <citation type="journal article" date="2010" name="Nature">
        <title>The Ectocarpus genome and the independent evolution of multicellularity in brown algae.</title>
        <authorList>
            <person name="Cock J.M."/>
            <person name="Sterck L."/>
            <person name="Rouze P."/>
            <person name="Scornet D."/>
            <person name="Allen A.E."/>
            <person name="Amoutzias G."/>
            <person name="Anthouard V."/>
            <person name="Artiguenave F."/>
            <person name="Aury J.M."/>
            <person name="Badger J.H."/>
            <person name="Beszteri B."/>
            <person name="Billiau K."/>
            <person name="Bonnet E."/>
            <person name="Bothwell J.H."/>
            <person name="Bowler C."/>
            <person name="Boyen C."/>
            <person name="Brownlee C."/>
            <person name="Carrano C.J."/>
            <person name="Charrier B."/>
            <person name="Cho G.Y."/>
            <person name="Coelho S.M."/>
            <person name="Collen J."/>
            <person name="Corre E."/>
            <person name="Da Silva C."/>
            <person name="Delage L."/>
            <person name="Delaroque N."/>
            <person name="Dittami S.M."/>
            <person name="Doulbeau S."/>
            <person name="Elias M."/>
            <person name="Farnham G."/>
            <person name="Gachon C.M."/>
            <person name="Gschloessl B."/>
            <person name="Heesch S."/>
            <person name="Jabbari K."/>
            <person name="Jubin C."/>
            <person name="Kawai H."/>
            <person name="Kimura K."/>
            <person name="Kloareg B."/>
            <person name="Kupper F.C."/>
            <person name="Lang D."/>
            <person name="Le Bail A."/>
            <person name="Leblanc C."/>
            <person name="Lerouge P."/>
            <person name="Lohr M."/>
            <person name="Lopez P.J."/>
            <person name="Martens C."/>
            <person name="Maumus F."/>
            <person name="Michel G."/>
            <person name="Miranda-Saavedra D."/>
            <person name="Morales J."/>
            <person name="Moreau H."/>
            <person name="Motomura T."/>
            <person name="Nagasato C."/>
            <person name="Napoli C.A."/>
            <person name="Nelson D.R."/>
            <person name="Nyvall-Collen P."/>
            <person name="Peters A.F."/>
            <person name="Pommier C."/>
            <person name="Potin P."/>
            <person name="Poulain J."/>
            <person name="Quesneville H."/>
            <person name="Read B."/>
            <person name="Rensing S.A."/>
            <person name="Ritter A."/>
            <person name="Rousvoal S."/>
            <person name="Samanta M."/>
            <person name="Samson G."/>
            <person name="Schroeder D.C."/>
            <person name="Segurens B."/>
            <person name="Strittmatter M."/>
            <person name="Tonon T."/>
            <person name="Tregear J.W."/>
            <person name="Valentin K."/>
            <person name="von Dassow P."/>
            <person name="Yamagishi T."/>
            <person name="Van de Peer Y."/>
            <person name="Wincker P."/>
        </authorList>
    </citation>
    <scope>NUCLEOTIDE SEQUENCE [LARGE SCALE GENOMIC DNA]</scope>
    <source>
        <strain evidence="3">Ec32 / CCAP1310/4</strain>
    </source>
</reference>
<dbReference type="CDD" id="cd04508">
    <property type="entry name" value="Tudor_SF"/>
    <property type="match status" value="1"/>
</dbReference>
<keyword evidence="3" id="KW-1185">Reference proteome</keyword>
<dbReference type="InParanoid" id="D8LF78"/>
<gene>
    <name evidence="2" type="ORF">Esi_0141_0076</name>
</gene>
<evidence type="ECO:0000313" key="3">
    <source>
        <dbReference type="Proteomes" id="UP000002630"/>
    </source>
</evidence>
<evidence type="ECO:0000256" key="1">
    <source>
        <dbReference type="SAM" id="MobiDB-lite"/>
    </source>
</evidence>
<accession>D8LF78</accession>
<dbReference type="Gene3D" id="2.30.30.140">
    <property type="match status" value="1"/>
</dbReference>
<dbReference type="Proteomes" id="UP000002630">
    <property type="component" value="Linkage Group LG16"/>
</dbReference>
<protein>
    <submittedName>
        <fullName evidence="2">Uncharacterized protein</fullName>
    </submittedName>
</protein>
<name>D8LF78_ECTSI</name>
<sequence length="225" mass="24414">MAIDALGSSRRNSGQQIGENSPPAAAEGGNEKDGVGVGSSNASVPTFEIREYSDSASDDENNDTAEAKESAETKRVEDREESGDDDRHRTASDEEHEMDMAQQKKNRRARAQPGAKGGGRRDTGRGGWFQLLGRKKTQFEPGDLVEAEWAGTGWWYVGYIGSGSGERGEESTGGTGGVPQAKTSKRSKELFHVVFEDGDEADVIRRDLKRLQPTDLDVRPEQAVV</sequence>
<feature type="compositionally biased region" description="Polar residues" evidence="1">
    <location>
        <begin position="9"/>
        <end position="19"/>
    </location>
</feature>
<dbReference type="EMBL" id="FN649741">
    <property type="protein sequence ID" value="CBN78676.1"/>
    <property type="molecule type" value="Genomic_DNA"/>
</dbReference>
<dbReference type="OrthoDB" id="10448425at2759"/>
<feature type="region of interest" description="Disordered" evidence="1">
    <location>
        <begin position="163"/>
        <end position="186"/>
    </location>
</feature>
<organism evidence="2 3">
    <name type="scientific">Ectocarpus siliculosus</name>
    <name type="common">Brown alga</name>
    <name type="synonym">Conferva siliculosa</name>
    <dbReference type="NCBI Taxonomy" id="2880"/>
    <lineage>
        <taxon>Eukaryota</taxon>
        <taxon>Sar</taxon>
        <taxon>Stramenopiles</taxon>
        <taxon>Ochrophyta</taxon>
        <taxon>PX clade</taxon>
        <taxon>Phaeophyceae</taxon>
        <taxon>Ectocarpales</taxon>
        <taxon>Ectocarpaceae</taxon>
        <taxon>Ectocarpus</taxon>
    </lineage>
</organism>